<keyword evidence="7 11" id="KW-0238">DNA-binding</keyword>
<dbReference type="EMBL" id="CAJOBE010001617">
    <property type="protein sequence ID" value="CAF3759839.1"/>
    <property type="molecule type" value="Genomic_DNA"/>
</dbReference>
<keyword evidence="6" id="KW-0221">Differentiation</keyword>
<evidence type="ECO:0000256" key="2">
    <source>
        <dbReference type="ARBA" id="ARBA00004496"/>
    </source>
</evidence>
<dbReference type="GO" id="GO:0007140">
    <property type="term" value="P:male meiotic nuclear division"/>
    <property type="evidence" value="ECO:0007669"/>
    <property type="project" value="TreeGrafter"/>
</dbReference>
<accession>A0A815BMC5</accession>
<dbReference type="InterPro" id="IPR036910">
    <property type="entry name" value="HMG_box_dom_sf"/>
</dbReference>
<dbReference type="AlphaFoldDB" id="A0A815BMC5"/>
<dbReference type="GO" id="GO:0043186">
    <property type="term" value="C:P granule"/>
    <property type="evidence" value="ECO:0007669"/>
    <property type="project" value="TreeGrafter"/>
</dbReference>
<keyword evidence="4" id="KW-0217">Developmental protein</keyword>
<dbReference type="InterPro" id="IPR009071">
    <property type="entry name" value="HMG_box_dom"/>
</dbReference>
<evidence type="ECO:0000256" key="1">
    <source>
        <dbReference type="ARBA" id="ARBA00004123"/>
    </source>
</evidence>
<sequence length="514" mass="60411">MPRPNRSPLFFYARDYQRRHGQRMNINEAITACYDDWKALSEEEKQPYKIQYEEWRIQYRVNPESVNVSNQYVKNKKQINNDNILHERDIPCEELKHHYDRFTIERNFLTSEYLPLDISELLLMPIYIINFQIFCKVDEEDGGQFIPAEMCILRYTLTEGVTTYRQKFIKSDKIPSGYMSSCLEHLKETHQIPLKNFSEATDNYEEIFYELKSFLLSTTINKINHISNNDDRTRRRYLRLTQPCVFFPSLEYEQTYTLLDWLQEKAEGIKPTKDTRLVNLASIESLIMILADLKKYHVSRDDIQKTFANAAYSFMIEERCPYHLQLGISHCSIARCHAAAKLISAYLNQLYVPEKSTTGRNSQNSIVNKTNQSSIDSMNTMSNRVEQSLAARPTRTITEKLISNQYSSTDTTDSIATSYCSLDQRKQNEFYQSNDDEITKLQQQNFHRLLSNAESTYPSNNNNYLSEYTIDNNSQISNHSNMQRNILNQRKQILLKAIQSIDKQIEELDIHCDQ</sequence>
<comment type="subcellular location">
    <subcellularLocation>
        <location evidence="2">Cytoplasm</location>
    </subcellularLocation>
    <subcellularLocation>
        <location evidence="1">Nucleus</location>
    </subcellularLocation>
</comment>
<evidence type="ECO:0000259" key="12">
    <source>
        <dbReference type="PROSITE" id="PS50118"/>
    </source>
</evidence>
<dbReference type="GO" id="GO:0007283">
    <property type="term" value="P:spermatogenesis"/>
    <property type="evidence" value="ECO:0007669"/>
    <property type="project" value="TreeGrafter"/>
</dbReference>
<dbReference type="GO" id="GO:0060964">
    <property type="term" value="P:regulation of miRNA-mediated gene silencing"/>
    <property type="evidence" value="ECO:0007669"/>
    <property type="project" value="InterPro"/>
</dbReference>
<evidence type="ECO:0000256" key="9">
    <source>
        <dbReference type="ARBA" id="ARBA00023242"/>
    </source>
</evidence>
<keyword evidence="9 11" id="KW-0539">Nucleus</keyword>
<evidence type="ECO:0000256" key="7">
    <source>
        <dbReference type="ARBA" id="ARBA00023125"/>
    </source>
</evidence>
<dbReference type="InterPro" id="IPR039259">
    <property type="entry name" value="Protein_maelstrom"/>
</dbReference>
<reference evidence="13" key="1">
    <citation type="submission" date="2021-02" db="EMBL/GenBank/DDBJ databases">
        <authorList>
            <person name="Nowell W R."/>
        </authorList>
    </citation>
    <scope>NUCLEOTIDE SEQUENCE</scope>
</reference>
<dbReference type="PANTHER" id="PTHR21358">
    <property type="entry name" value="PROTEIN MAELSTROM HOMOLOG"/>
    <property type="match status" value="1"/>
</dbReference>
<dbReference type="Pfam" id="PF09011">
    <property type="entry name" value="HMG_box_2"/>
    <property type="match status" value="1"/>
</dbReference>
<dbReference type="GO" id="GO:0005634">
    <property type="term" value="C:nucleus"/>
    <property type="evidence" value="ECO:0007669"/>
    <property type="project" value="UniProtKB-SubCell"/>
</dbReference>
<protein>
    <recommendedName>
        <fullName evidence="12">HMG box domain-containing protein</fullName>
    </recommendedName>
</protein>
<dbReference type="GO" id="GO:0030154">
    <property type="term" value="P:cell differentiation"/>
    <property type="evidence" value="ECO:0007669"/>
    <property type="project" value="UniProtKB-KW"/>
</dbReference>
<dbReference type="PANTHER" id="PTHR21358:SF4">
    <property type="entry name" value="PROTEIN MAELSTROM HOMOLOG"/>
    <property type="match status" value="1"/>
</dbReference>
<feature type="DNA-binding region" description="HMG box" evidence="11">
    <location>
        <begin position="2"/>
        <end position="67"/>
    </location>
</feature>
<evidence type="ECO:0000256" key="4">
    <source>
        <dbReference type="ARBA" id="ARBA00022473"/>
    </source>
</evidence>
<evidence type="ECO:0000256" key="6">
    <source>
        <dbReference type="ARBA" id="ARBA00022782"/>
    </source>
</evidence>
<dbReference type="OrthoDB" id="24555at2759"/>
<evidence type="ECO:0000256" key="11">
    <source>
        <dbReference type="PROSITE-ProRule" id="PRU00267"/>
    </source>
</evidence>
<comment type="similarity">
    <text evidence="3">Belongs to the maelstrom family.</text>
</comment>
<proteinExistence type="inferred from homology"/>
<dbReference type="GO" id="GO:0034587">
    <property type="term" value="P:piRNA processing"/>
    <property type="evidence" value="ECO:0007669"/>
    <property type="project" value="TreeGrafter"/>
</dbReference>
<evidence type="ECO:0000256" key="10">
    <source>
        <dbReference type="ARBA" id="ARBA00023254"/>
    </source>
</evidence>
<dbReference type="InterPro" id="IPR024970">
    <property type="entry name" value="Maelstrom"/>
</dbReference>
<keyword evidence="8" id="KW-0943">RNA-mediated gene silencing</keyword>
<comment type="caution">
    <text evidence="13">The sequence shown here is derived from an EMBL/GenBank/DDBJ whole genome shotgun (WGS) entry which is preliminary data.</text>
</comment>
<keyword evidence="10" id="KW-0469">Meiosis</keyword>
<evidence type="ECO:0000256" key="5">
    <source>
        <dbReference type="ARBA" id="ARBA00022490"/>
    </source>
</evidence>
<dbReference type="SUPFAM" id="SSF47095">
    <property type="entry name" value="HMG-box"/>
    <property type="match status" value="1"/>
</dbReference>
<evidence type="ECO:0000256" key="8">
    <source>
        <dbReference type="ARBA" id="ARBA00023158"/>
    </source>
</evidence>
<dbReference type="GO" id="GO:0045892">
    <property type="term" value="P:negative regulation of DNA-templated transcription"/>
    <property type="evidence" value="ECO:0007669"/>
    <property type="project" value="TreeGrafter"/>
</dbReference>
<evidence type="ECO:0000256" key="3">
    <source>
        <dbReference type="ARBA" id="ARBA00007057"/>
    </source>
</evidence>
<dbReference type="EMBL" id="CAJNOO010002481">
    <property type="protein sequence ID" value="CAF1272080.1"/>
    <property type="molecule type" value="Genomic_DNA"/>
</dbReference>
<gene>
    <name evidence="14" type="ORF">FNK824_LOCUS12735</name>
    <name evidence="13" type="ORF">RFH988_LOCUS28243</name>
</gene>
<feature type="domain" description="HMG box" evidence="12">
    <location>
        <begin position="2"/>
        <end position="67"/>
    </location>
</feature>
<dbReference type="PROSITE" id="PS50118">
    <property type="entry name" value="HMG_BOX_2"/>
    <property type="match status" value="1"/>
</dbReference>
<dbReference type="Proteomes" id="UP000663882">
    <property type="component" value="Unassembled WGS sequence"/>
</dbReference>
<dbReference type="Gene3D" id="1.10.30.10">
    <property type="entry name" value="High mobility group box domain"/>
    <property type="match status" value="1"/>
</dbReference>
<evidence type="ECO:0000313" key="14">
    <source>
        <dbReference type="EMBL" id="CAF3759839.1"/>
    </source>
</evidence>
<dbReference type="Pfam" id="PF13017">
    <property type="entry name" value="Maelstrom"/>
    <property type="match status" value="1"/>
</dbReference>
<keyword evidence="5" id="KW-0963">Cytoplasm</keyword>
<name>A0A815BMC5_9BILA</name>
<organism evidence="13 15">
    <name type="scientific">Rotaria sordida</name>
    <dbReference type="NCBI Taxonomy" id="392033"/>
    <lineage>
        <taxon>Eukaryota</taxon>
        <taxon>Metazoa</taxon>
        <taxon>Spiralia</taxon>
        <taxon>Gnathifera</taxon>
        <taxon>Rotifera</taxon>
        <taxon>Eurotatoria</taxon>
        <taxon>Bdelloidea</taxon>
        <taxon>Philodinida</taxon>
        <taxon>Philodinidae</taxon>
        <taxon>Rotaria</taxon>
    </lineage>
</organism>
<dbReference type="GO" id="GO:0043565">
    <property type="term" value="F:sequence-specific DNA binding"/>
    <property type="evidence" value="ECO:0007669"/>
    <property type="project" value="TreeGrafter"/>
</dbReference>
<evidence type="ECO:0000313" key="15">
    <source>
        <dbReference type="Proteomes" id="UP000663882"/>
    </source>
</evidence>
<dbReference type="Proteomes" id="UP000663874">
    <property type="component" value="Unassembled WGS sequence"/>
</dbReference>
<evidence type="ECO:0000313" key="13">
    <source>
        <dbReference type="EMBL" id="CAF1272080.1"/>
    </source>
</evidence>